<name>E0S5F2_ENCIT</name>
<sequence>MEWVEAVNSKIEAEDGEYVSQLFGTSTDIDERLRSMDLYKVASPFSTLLGYQAEFLAEKSYGSSEQLIRNAVETIGREKWTGPIIKRIAHGLLELRNQRNSGRMSRLLLDMYRKLLEQENPSFAYVGNALFQMYLEMGKFRAAEDLLIAAREPPARSKGHYVFHYYRGIIKMHQEDFKESYLSLEKAFKYGRWRKIMAPIYFTSSLLVNKSPKSIYLEKFECSYLSKLAFVIREGMYMDVDDAARETLKEIKDYNLDRIISAHCPLVCFNNLVDKIYQRYGHDSRLDIQRIIEELPEIDFKEIICLLSSVIGFGRLRGYISIGRKVVVLSRVDPFPTLSK</sequence>
<reference evidence="1 2" key="2">
    <citation type="journal article" date="2012" name="Proc. Natl. Acad. Sci. U.S.A.">
        <title>Gain and loss of multiple functionally related, horizontally transferred genes in the reduced genomes of two microsporidian parasites.</title>
        <authorList>
            <person name="Pombert J.-F."/>
            <person name="Selman M."/>
            <person name="Burki F."/>
            <person name="Bardell F.T."/>
            <person name="Farinelli L."/>
            <person name="Solter L.F."/>
            <person name="Whitman D.W."/>
            <person name="Weiss L.M."/>
            <person name="Corradi N."/>
            <person name="Keeling P.J."/>
        </authorList>
    </citation>
    <scope>NUCLEOTIDE SEQUENCE [LARGE SCALE GENOMIC DNA]</scope>
    <source>
        <strain evidence="1 2">ATCC 50506</strain>
    </source>
</reference>
<dbReference type="VEuPathDB" id="MicrosporidiaDB:Eint_010750"/>
<proteinExistence type="predicted"/>
<dbReference type="HOGENOM" id="CLU_816429_0_0_1"/>
<evidence type="ECO:0000313" key="2">
    <source>
        <dbReference type="Proteomes" id="UP000002313"/>
    </source>
</evidence>
<dbReference type="EMBL" id="CP001942">
    <property type="protein sequence ID" value="ADM10937.1"/>
    <property type="molecule type" value="Genomic_DNA"/>
</dbReference>
<dbReference type="InterPro" id="IPR011990">
    <property type="entry name" value="TPR-like_helical_dom_sf"/>
</dbReference>
<dbReference type="KEGG" id="ein:Eint_010750"/>
<keyword evidence="2" id="KW-1185">Reference proteome</keyword>
<dbReference type="RefSeq" id="XP_003072297.1">
    <property type="nucleotide sequence ID" value="XM_003072251.1"/>
</dbReference>
<dbReference type="SUPFAM" id="SSF48452">
    <property type="entry name" value="TPR-like"/>
    <property type="match status" value="1"/>
</dbReference>
<dbReference type="PANTHER" id="PTHR12732">
    <property type="entry name" value="UNCHARACTERIZED PROTEASOME COMPONENT REGION PCI-CONTAINING"/>
    <property type="match status" value="1"/>
</dbReference>
<dbReference type="GO" id="GO:0003690">
    <property type="term" value="F:double-stranded DNA binding"/>
    <property type="evidence" value="ECO:0007669"/>
    <property type="project" value="InterPro"/>
</dbReference>
<dbReference type="Proteomes" id="UP000002313">
    <property type="component" value="Chromosome I"/>
</dbReference>
<dbReference type="GO" id="GO:0000973">
    <property type="term" value="P:post-transcriptional tethering of RNA polymerase II gene DNA at nuclear periphery"/>
    <property type="evidence" value="ECO:0007669"/>
    <property type="project" value="TreeGrafter"/>
</dbReference>
<dbReference type="GO" id="GO:0003723">
    <property type="term" value="F:RNA binding"/>
    <property type="evidence" value="ECO:0007669"/>
    <property type="project" value="InterPro"/>
</dbReference>
<dbReference type="Gene3D" id="1.25.40.10">
    <property type="entry name" value="Tetratricopeptide repeat domain"/>
    <property type="match status" value="1"/>
</dbReference>
<dbReference type="AlphaFoldDB" id="E0S5F2"/>
<dbReference type="InterPro" id="IPR036388">
    <property type="entry name" value="WH-like_DNA-bd_sf"/>
</dbReference>
<dbReference type="GO" id="GO:0016973">
    <property type="term" value="P:poly(A)+ mRNA export from nucleus"/>
    <property type="evidence" value="ECO:0007669"/>
    <property type="project" value="TreeGrafter"/>
</dbReference>
<dbReference type="GO" id="GO:0006368">
    <property type="term" value="P:transcription elongation by RNA polymerase II"/>
    <property type="evidence" value="ECO:0007669"/>
    <property type="project" value="TreeGrafter"/>
</dbReference>
<evidence type="ECO:0000313" key="1">
    <source>
        <dbReference type="EMBL" id="ADM10937.1"/>
    </source>
</evidence>
<accession>E0S5F2</accession>
<dbReference type="InterPro" id="IPR045114">
    <property type="entry name" value="Csn12-like"/>
</dbReference>
<reference evidence="1 2" key="1">
    <citation type="journal article" date="2010" name="Nat. Commun.">
        <title>The complete sequence of the smallest known nuclear genome from the microsporidian Encephalitozoon intestinalis.</title>
        <authorList>
            <person name="Corradi N."/>
            <person name="Pombert J.-F."/>
            <person name="Farinelli L."/>
            <person name="Didier E.S."/>
            <person name="Keeling P.J."/>
        </authorList>
    </citation>
    <scope>NUCLEOTIDE SEQUENCE [LARGE SCALE GENOMIC DNA]</scope>
    <source>
        <strain evidence="1 2">ATCC 50506</strain>
    </source>
</reference>
<organism evidence="1 2">
    <name type="scientific">Encephalitozoon intestinalis (strain ATCC 50506)</name>
    <name type="common">Microsporidian parasite</name>
    <name type="synonym">Septata intestinalis</name>
    <dbReference type="NCBI Taxonomy" id="876142"/>
    <lineage>
        <taxon>Eukaryota</taxon>
        <taxon>Fungi</taxon>
        <taxon>Fungi incertae sedis</taxon>
        <taxon>Microsporidia</taxon>
        <taxon>Unikaryonidae</taxon>
        <taxon>Encephalitozoon</taxon>
    </lineage>
</organism>
<dbReference type="GO" id="GO:0070390">
    <property type="term" value="C:transcription export complex 2"/>
    <property type="evidence" value="ECO:0007669"/>
    <property type="project" value="TreeGrafter"/>
</dbReference>
<dbReference type="PANTHER" id="PTHR12732:SF0">
    <property type="entry name" value="PCI DOMAIN-CONTAINING PROTEIN 2"/>
    <property type="match status" value="1"/>
</dbReference>
<protein>
    <submittedName>
        <fullName evidence="1">Ranscription-associated recombination protein</fullName>
    </submittedName>
</protein>
<dbReference type="GeneID" id="9698595"/>
<dbReference type="OrthoDB" id="2190904at2759"/>
<dbReference type="Gene3D" id="1.10.10.10">
    <property type="entry name" value="Winged helix-like DNA-binding domain superfamily/Winged helix DNA-binding domain"/>
    <property type="match status" value="1"/>
</dbReference>
<gene>
    <name evidence="1" type="ORF">Eint_010750</name>
</gene>